<organism evidence="5 6">
    <name type="scientific">Exobacillus caeni</name>
    <dbReference type="NCBI Taxonomy" id="2574798"/>
    <lineage>
        <taxon>Bacteria</taxon>
        <taxon>Bacillati</taxon>
        <taxon>Bacillota</taxon>
        <taxon>Bacilli</taxon>
        <taxon>Bacillales</taxon>
        <taxon>Guptibacillaceae</taxon>
        <taxon>Exobacillus</taxon>
    </lineage>
</organism>
<evidence type="ECO:0000259" key="3">
    <source>
        <dbReference type="Pfam" id="PF00465"/>
    </source>
</evidence>
<sequence length="382" mass="40931">MNVSTFKIANKLITGEGATDQLFNEVQRLNIKNPLIVTDKILKEVGVVEKIEDKLNCLTFDVWDGVKPEPEVHLVEECTSVFREGKHDGLIAIGGGSAIDIAKGVSGFAGFDGKIEELFGTDIVPEKGAPVIAIPTTAGTGSEVTNISILSDTEAQLKKGIVSDYILPDVAIVAPEMTLTMPRSVTAASGIDALVHAIEAYISVNASPITDALALGAIKLIATNLPKAFSNPNNVKARENMATGSLMAGMAFGNAGVAAVHALAYPLGGRFHIAHGVSNALLLPYVMEWNKISCVERFRDIAEALGENVSHLSDIEAADRSVESMRRLCEAVNIPKGIRHFNVPEDAIASMAEDASKIERLLKNNPRIFTVEEIEKIYRAAY</sequence>
<dbReference type="CDD" id="cd08551">
    <property type="entry name" value="Fe-ADH"/>
    <property type="match status" value="1"/>
</dbReference>
<accession>A0A5R9F7N7</accession>
<comment type="similarity">
    <text evidence="1">Belongs to the iron-containing alcohol dehydrogenase family.</text>
</comment>
<reference evidence="5 6" key="1">
    <citation type="submission" date="2019-04" db="EMBL/GenBank/DDBJ databases">
        <title>Bacillus caeni sp. nov., a bacterium isolated from mangrove sediment.</title>
        <authorList>
            <person name="Huang H."/>
            <person name="Mo K."/>
            <person name="Hu Y."/>
        </authorList>
    </citation>
    <scope>NUCLEOTIDE SEQUENCE [LARGE SCALE GENOMIC DNA]</scope>
    <source>
        <strain evidence="5 6">HB172195</strain>
    </source>
</reference>
<dbReference type="InterPro" id="IPR001670">
    <property type="entry name" value="ADH_Fe/GldA"/>
</dbReference>
<dbReference type="GO" id="GO:0046872">
    <property type="term" value="F:metal ion binding"/>
    <property type="evidence" value="ECO:0007669"/>
    <property type="project" value="InterPro"/>
</dbReference>
<dbReference type="Gene3D" id="1.20.1090.10">
    <property type="entry name" value="Dehydroquinate synthase-like - alpha domain"/>
    <property type="match status" value="1"/>
</dbReference>
<dbReference type="FunFam" id="3.40.50.1970:FF:000003">
    <property type="entry name" value="Alcohol dehydrogenase, iron-containing"/>
    <property type="match status" value="1"/>
</dbReference>
<dbReference type="SUPFAM" id="SSF56796">
    <property type="entry name" value="Dehydroquinate synthase-like"/>
    <property type="match status" value="1"/>
</dbReference>
<dbReference type="RefSeq" id="WP_138127559.1">
    <property type="nucleotide sequence ID" value="NZ_SWLG01000010.1"/>
</dbReference>
<dbReference type="OrthoDB" id="9815791at2"/>
<dbReference type="PANTHER" id="PTHR11496">
    <property type="entry name" value="ALCOHOL DEHYDROGENASE"/>
    <property type="match status" value="1"/>
</dbReference>
<keyword evidence="6" id="KW-1185">Reference proteome</keyword>
<feature type="domain" description="Alcohol dehydrogenase iron-type/glycerol dehydrogenase GldA" evidence="3">
    <location>
        <begin position="10"/>
        <end position="175"/>
    </location>
</feature>
<dbReference type="Pfam" id="PF00465">
    <property type="entry name" value="Fe-ADH"/>
    <property type="match status" value="1"/>
</dbReference>
<dbReference type="Gene3D" id="3.40.50.1970">
    <property type="match status" value="1"/>
</dbReference>
<name>A0A5R9F7N7_9BACL</name>
<protein>
    <submittedName>
        <fullName evidence="5">Iron-containing alcohol dehydrogenase</fullName>
    </submittedName>
</protein>
<dbReference type="EMBL" id="SWLG01000010">
    <property type="protein sequence ID" value="TLS36524.1"/>
    <property type="molecule type" value="Genomic_DNA"/>
</dbReference>
<dbReference type="Proteomes" id="UP000308230">
    <property type="component" value="Unassembled WGS sequence"/>
</dbReference>
<dbReference type="InterPro" id="IPR039697">
    <property type="entry name" value="Alcohol_dehydrogenase_Fe"/>
</dbReference>
<evidence type="ECO:0000256" key="2">
    <source>
        <dbReference type="ARBA" id="ARBA00023002"/>
    </source>
</evidence>
<dbReference type="PANTHER" id="PTHR11496:SF102">
    <property type="entry name" value="ALCOHOL DEHYDROGENASE 4"/>
    <property type="match status" value="1"/>
</dbReference>
<evidence type="ECO:0000313" key="6">
    <source>
        <dbReference type="Proteomes" id="UP000308230"/>
    </source>
</evidence>
<dbReference type="AlphaFoldDB" id="A0A5R9F7N7"/>
<evidence type="ECO:0000313" key="5">
    <source>
        <dbReference type="EMBL" id="TLS36524.1"/>
    </source>
</evidence>
<keyword evidence="2" id="KW-0560">Oxidoreductase</keyword>
<dbReference type="FunFam" id="1.20.1090.10:FF:000001">
    <property type="entry name" value="Aldehyde-alcohol dehydrogenase"/>
    <property type="match status" value="1"/>
</dbReference>
<evidence type="ECO:0000256" key="1">
    <source>
        <dbReference type="ARBA" id="ARBA00007358"/>
    </source>
</evidence>
<evidence type="ECO:0000259" key="4">
    <source>
        <dbReference type="Pfam" id="PF25137"/>
    </source>
</evidence>
<proteinExistence type="inferred from homology"/>
<dbReference type="InterPro" id="IPR056798">
    <property type="entry name" value="ADH_Fe_C"/>
</dbReference>
<dbReference type="Pfam" id="PF25137">
    <property type="entry name" value="ADH_Fe_C"/>
    <property type="match status" value="1"/>
</dbReference>
<feature type="domain" description="Fe-containing alcohol dehydrogenase-like C-terminal" evidence="4">
    <location>
        <begin position="186"/>
        <end position="382"/>
    </location>
</feature>
<dbReference type="GO" id="GO:0004022">
    <property type="term" value="F:alcohol dehydrogenase (NAD+) activity"/>
    <property type="evidence" value="ECO:0007669"/>
    <property type="project" value="UniProtKB-ARBA"/>
</dbReference>
<gene>
    <name evidence="5" type="ORF">FCL54_15030</name>
</gene>
<comment type="caution">
    <text evidence="5">The sequence shown here is derived from an EMBL/GenBank/DDBJ whole genome shotgun (WGS) entry which is preliminary data.</text>
</comment>